<keyword evidence="2" id="KW-0997">Cell inner membrane</keyword>
<dbReference type="Proteomes" id="UP001620597">
    <property type="component" value="Unassembled WGS sequence"/>
</dbReference>
<dbReference type="PANTHER" id="PTHR37481:SF1">
    <property type="entry name" value="LIPOPOLYSACCHARIDE EXPORT SYSTEM PROTEIN LPTC"/>
    <property type="match status" value="1"/>
</dbReference>
<dbReference type="InterPro" id="IPR052363">
    <property type="entry name" value="LPS_export_LptC"/>
</dbReference>
<dbReference type="EMBL" id="JBBKTX010000007">
    <property type="protein sequence ID" value="MFK4752145.1"/>
    <property type="molecule type" value="Genomic_DNA"/>
</dbReference>
<dbReference type="NCBIfam" id="TIGR04409">
    <property type="entry name" value="LptC_YrbK"/>
    <property type="match status" value="1"/>
</dbReference>
<proteinExistence type="predicted"/>
<evidence type="ECO:0000256" key="3">
    <source>
        <dbReference type="ARBA" id="ARBA00022692"/>
    </source>
</evidence>
<keyword evidence="4" id="KW-1133">Transmembrane helix</keyword>
<keyword evidence="5" id="KW-0472">Membrane</keyword>
<organism evidence="6 7">
    <name type="scientific">Oceanobacter antarcticus</name>
    <dbReference type="NCBI Taxonomy" id="3133425"/>
    <lineage>
        <taxon>Bacteria</taxon>
        <taxon>Pseudomonadati</taxon>
        <taxon>Pseudomonadota</taxon>
        <taxon>Gammaproteobacteria</taxon>
        <taxon>Oceanospirillales</taxon>
        <taxon>Oceanospirillaceae</taxon>
        <taxon>Oceanobacter</taxon>
    </lineage>
</organism>
<accession>A0ABW8NGU3</accession>
<dbReference type="RefSeq" id="WP_416205472.1">
    <property type="nucleotide sequence ID" value="NZ_JBBKTX010000007.1"/>
</dbReference>
<evidence type="ECO:0000256" key="1">
    <source>
        <dbReference type="ARBA" id="ARBA00022475"/>
    </source>
</evidence>
<dbReference type="InterPro" id="IPR010664">
    <property type="entry name" value="LipoPS_assembly_LptC-rel"/>
</dbReference>
<keyword evidence="1" id="KW-1003">Cell membrane</keyword>
<evidence type="ECO:0000313" key="7">
    <source>
        <dbReference type="Proteomes" id="UP001620597"/>
    </source>
</evidence>
<evidence type="ECO:0000256" key="2">
    <source>
        <dbReference type="ARBA" id="ARBA00022519"/>
    </source>
</evidence>
<evidence type="ECO:0000313" key="6">
    <source>
        <dbReference type="EMBL" id="MFK4752145.1"/>
    </source>
</evidence>
<evidence type="ECO:0000256" key="5">
    <source>
        <dbReference type="ARBA" id="ARBA00023136"/>
    </source>
</evidence>
<evidence type="ECO:0000256" key="4">
    <source>
        <dbReference type="ARBA" id="ARBA00022989"/>
    </source>
</evidence>
<name>A0ABW8NGU3_9GAMM</name>
<gene>
    <name evidence="6" type="primary">lptC</name>
    <name evidence="6" type="ORF">WG929_06965</name>
</gene>
<protein>
    <submittedName>
        <fullName evidence="6">LPS export ABC transporter periplasmic protein LptC</fullName>
    </submittedName>
</protein>
<reference evidence="6 7" key="1">
    <citation type="submission" date="2024-03" db="EMBL/GenBank/DDBJ databases">
        <title>High-quality draft genome sequence of Oceanobacter sp. wDCs-4.</title>
        <authorList>
            <person name="Dong C."/>
        </authorList>
    </citation>
    <scope>NUCLEOTIDE SEQUENCE [LARGE SCALE GENOMIC DNA]</scope>
    <source>
        <strain evidence="7">wDCs-4</strain>
    </source>
</reference>
<keyword evidence="3" id="KW-0812">Transmembrane</keyword>
<keyword evidence="7" id="KW-1185">Reference proteome</keyword>
<dbReference type="PANTHER" id="PTHR37481">
    <property type="entry name" value="LIPOPOLYSACCHARIDE EXPORT SYSTEM PROTEIN LPTC"/>
    <property type="match status" value="1"/>
</dbReference>
<dbReference type="Gene3D" id="2.60.450.10">
    <property type="entry name" value="Lipopolysaccharide (LPS) transport protein A like domain"/>
    <property type="match status" value="1"/>
</dbReference>
<sequence length="187" mass="21046">MRKRYLLLVLAVVFGLTLLAVERYTTELVTAATQVVSLEPDYYGKQLRHRHYDALGQLQQTLQADGSSHIPAFSETRLDKPVIITQTAPQQTWRVSAESGRIQDANSQVELRNQVEIRSLAETGQTNDTLSIETSQLLYQPELATASTTKQVTIRNGNSITHATGMTLDIKRQHLDLQEHVSTRYVQ</sequence>
<dbReference type="InterPro" id="IPR026265">
    <property type="entry name" value="LptC"/>
</dbReference>
<dbReference type="Pfam" id="PF06835">
    <property type="entry name" value="LptC"/>
    <property type="match status" value="1"/>
</dbReference>
<comment type="caution">
    <text evidence="6">The sequence shown here is derived from an EMBL/GenBank/DDBJ whole genome shotgun (WGS) entry which is preliminary data.</text>
</comment>